<keyword evidence="1" id="KW-0175">Coiled coil</keyword>
<gene>
    <name evidence="2" type="ORF">CC86DRAFT_371431</name>
</gene>
<protein>
    <submittedName>
        <fullName evidence="2">Uncharacterized protein</fullName>
    </submittedName>
</protein>
<proteinExistence type="predicted"/>
<keyword evidence="3" id="KW-1185">Reference proteome</keyword>
<dbReference type="AlphaFoldDB" id="A0A6A6ZV75"/>
<sequence>MAGNINLTDLVALEAQVGTLGENMNVGDAQKKQEFCEAVKVKEAKLDHDLNDLRATAQKAKNDMKARLAGLDDETKEMPGWKEIAESMEVTEAAEKNGV</sequence>
<organism evidence="2 3">
    <name type="scientific">Ophiobolus disseminans</name>
    <dbReference type="NCBI Taxonomy" id="1469910"/>
    <lineage>
        <taxon>Eukaryota</taxon>
        <taxon>Fungi</taxon>
        <taxon>Dikarya</taxon>
        <taxon>Ascomycota</taxon>
        <taxon>Pezizomycotina</taxon>
        <taxon>Dothideomycetes</taxon>
        <taxon>Pleosporomycetidae</taxon>
        <taxon>Pleosporales</taxon>
        <taxon>Pleosporineae</taxon>
        <taxon>Phaeosphaeriaceae</taxon>
        <taxon>Ophiobolus</taxon>
    </lineage>
</organism>
<evidence type="ECO:0000256" key="1">
    <source>
        <dbReference type="SAM" id="Coils"/>
    </source>
</evidence>
<evidence type="ECO:0000313" key="2">
    <source>
        <dbReference type="EMBL" id="KAF2824961.1"/>
    </source>
</evidence>
<evidence type="ECO:0000313" key="3">
    <source>
        <dbReference type="Proteomes" id="UP000799424"/>
    </source>
</evidence>
<dbReference type="EMBL" id="MU006229">
    <property type="protein sequence ID" value="KAF2824961.1"/>
    <property type="molecule type" value="Genomic_DNA"/>
</dbReference>
<feature type="coiled-coil region" evidence="1">
    <location>
        <begin position="43"/>
        <end position="74"/>
    </location>
</feature>
<reference evidence="2" key="1">
    <citation type="journal article" date="2020" name="Stud. Mycol.">
        <title>101 Dothideomycetes genomes: a test case for predicting lifestyles and emergence of pathogens.</title>
        <authorList>
            <person name="Haridas S."/>
            <person name="Albert R."/>
            <person name="Binder M."/>
            <person name="Bloem J."/>
            <person name="Labutti K."/>
            <person name="Salamov A."/>
            <person name="Andreopoulos B."/>
            <person name="Baker S."/>
            <person name="Barry K."/>
            <person name="Bills G."/>
            <person name="Bluhm B."/>
            <person name="Cannon C."/>
            <person name="Castanera R."/>
            <person name="Culley D."/>
            <person name="Daum C."/>
            <person name="Ezra D."/>
            <person name="Gonzalez J."/>
            <person name="Henrissat B."/>
            <person name="Kuo A."/>
            <person name="Liang C."/>
            <person name="Lipzen A."/>
            <person name="Lutzoni F."/>
            <person name="Magnuson J."/>
            <person name="Mondo S."/>
            <person name="Nolan M."/>
            <person name="Ohm R."/>
            <person name="Pangilinan J."/>
            <person name="Park H.-J."/>
            <person name="Ramirez L."/>
            <person name="Alfaro M."/>
            <person name="Sun H."/>
            <person name="Tritt A."/>
            <person name="Yoshinaga Y."/>
            <person name="Zwiers L.-H."/>
            <person name="Turgeon B."/>
            <person name="Goodwin S."/>
            <person name="Spatafora J."/>
            <person name="Crous P."/>
            <person name="Grigoriev I."/>
        </authorList>
    </citation>
    <scope>NUCLEOTIDE SEQUENCE</scope>
    <source>
        <strain evidence="2">CBS 113818</strain>
    </source>
</reference>
<accession>A0A6A6ZV75</accession>
<dbReference type="Proteomes" id="UP000799424">
    <property type="component" value="Unassembled WGS sequence"/>
</dbReference>
<name>A0A6A6ZV75_9PLEO</name>